<dbReference type="RefSeq" id="XP_031398443.1">
    <property type="nucleotide sequence ID" value="XM_031542583.1"/>
</dbReference>
<protein>
    <submittedName>
        <fullName evidence="4">Uncharacterized protein LOC116209007</fullName>
    </submittedName>
</protein>
<dbReference type="CDD" id="cd00303">
    <property type="entry name" value="retropepsin_like"/>
    <property type="match status" value="1"/>
</dbReference>
<sequence length="497" mass="56862">MVALMENQNRRNPNSNSGLDREETEAESERENFFADVPRRQQRGPIEEDRQRWETGIRTDIPEFQGGLQPEEFLNWLATVEEVLEFKGVPETKRVQLVATRLRGRASAWWQKVKLTRSRMGKPKITSWEKMKKKMRATFLSYNFQRIMYQRLQNLRQGSRSVDDYTNEFYQLVARNELQETEDQLVARYIGGLRVQLQDTVNLFDLVNVSSAHQRALIIERQQKRVSSGAFGGGVAVAGTDEAVRAGEKGKRAMFIKEELSDDAVYVAGGDEEVAFDEEEEIVIGDRVPNLVVRRSCMTPRAADEDWLRNNIFQSTCTIGNKVCRFMIDSGNCENVVSAEAVQKLSLQSEPHPKPYKLAWLKKGGEVSVLKRALVTFSIGPRYRDSVWYDVVMMDACHLLLGRPWQFDRSVSHDGRTNKYSFTYKGLKIVLEELHDAEYMFALVGREVVEEGLTSCESLPILKEFQDVFPEELLCGTSSTISTCSLVRPFRIDHTTG</sequence>
<evidence type="ECO:0000256" key="1">
    <source>
        <dbReference type="SAM" id="MobiDB-lite"/>
    </source>
</evidence>
<dbReference type="PANTHER" id="PTHR35046">
    <property type="entry name" value="ZINC KNUCKLE (CCHC-TYPE) FAMILY PROTEIN"/>
    <property type="match status" value="1"/>
</dbReference>
<dbReference type="AlphaFoldDB" id="A0A6P8E0Z5"/>
<evidence type="ECO:0000313" key="4">
    <source>
        <dbReference type="RefSeq" id="XP_031398443.1"/>
    </source>
</evidence>
<gene>
    <name evidence="4" type="primary">LOC116209007</name>
</gene>
<name>A0A6P8E0Z5_PUNGR</name>
<feature type="region of interest" description="Disordered" evidence="1">
    <location>
        <begin position="1"/>
        <end position="50"/>
    </location>
</feature>
<dbReference type="GeneID" id="116209007"/>
<evidence type="ECO:0000313" key="3">
    <source>
        <dbReference type="Proteomes" id="UP000515151"/>
    </source>
</evidence>
<dbReference type="SUPFAM" id="SSF50630">
    <property type="entry name" value="Acid proteases"/>
    <property type="match status" value="1"/>
</dbReference>
<organism evidence="3 4">
    <name type="scientific">Punica granatum</name>
    <name type="common">Pomegranate</name>
    <dbReference type="NCBI Taxonomy" id="22663"/>
    <lineage>
        <taxon>Eukaryota</taxon>
        <taxon>Viridiplantae</taxon>
        <taxon>Streptophyta</taxon>
        <taxon>Embryophyta</taxon>
        <taxon>Tracheophyta</taxon>
        <taxon>Spermatophyta</taxon>
        <taxon>Magnoliopsida</taxon>
        <taxon>eudicotyledons</taxon>
        <taxon>Gunneridae</taxon>
        <taxon>Pentapetalae</taxon>
        <taxon>rosids</taxon>
        <taxon>malvids</taxon>
        <taxon>Myrtales</taxon>
        <taxon>Lythraceae</taxon>
        <taxon>Punica</taxon>
    </lineage>
</organism>
<feature type="domain" description="Retrotransposon gag" evidence="2">
    <location>
        <begin position="97"/>
        <end position="194"/>
    </location>
</feature>
<dbReference type="OrthoDB" id="407598at2759"/>
<dbReference type="Pfam" id="PF03732">
    <property type="entry name" value="Retrotrans_gag"/>
    <property type="match status" value="1"/>
</dbReference>
<dbReference type="InterPro" id="IPR021109">
    <property type="entry name" value="Peptidase_aspartic_dom_sf"/>
</dbReference>
<feature type="compositionally biased region" description="Basic and acidic residues" evidence="1">
    <location>
        <begin position="27"/>
        <end position="50"/>
    </location>
</feature>
<dbReference type="Proteomes" id="UP000515151">
    <property type="component" value="Chromosome 5"/>
</dbReference>
<dbReference type="InterPro" id="IPR005162">
    <property type="entry name" value="Retrotrans_gag_dom"/>
</dbReference>
<keyword evidence="3" id="KW-1185">Reference proteome</keyword>
<dbReference type="Gene3D" id="2.40.70.10">
    <property type="entry name" value="Acid Proteases"/>
    <property type="match status" value="1"/>
</dbReference>
<reference evidence="3" key="1">
    <citation type="journal article" date="2020" name="Plant Biotechnol. J.">
        <title>The pomegranate (Punica granatum L.) draft genome dissects genetic divergence between soft- and hard-seeded cultivars.</title>
        <authorList>
            <person name="Luo X."/>
            <person name="Li H."/>
            <person name="Wu Z."/>
            <person name="Yao W."/>
            <person name="Zhao P."/>
            <person name="Cao D."/>
            <person name="Yu H."/>
            <person name="Li K."/>
            <person name="Poudel K."/>
            <person name="Zhao D."/>
            <person name="Zhang F."/>
            <person name="Xia X."/>
            <person name="Chen L."/>
            <person name="Wang Q."/>
            <person name="Jing D."/>
            <person name="Cao S."/>
        </authorList>
    </citation>
    <scope>NUCLEOTIDE SEQUENCE [LARGE SCALE GENOMIC DNA]</scope>
    <source>
        <strain evidence="3">cv. Tunisia</strain>
    </source>
</reference>
<feature type="compositionally biased region" description="Polar residues" evidence="1">
    <location>
        <begin position="1"/>
        <end position="18"/>
    </location>
</feature>
<evidence type="ECO:0000259" key="2">
    <source>
        <dbReference type="Pfam" id="PF03732"/>
    </source>
</evidence>
<proteinExistence type="predicted"/>
<reference evidence="4" key="2">
    <citation type="submission" date="2025-08" db="UniProtKB">
        <authorList>
            <consortium name="RefSeq"/>
        </authorList>
    </citation>
    <scope>IDENTIFICATION</scope>
    <source>
        <tissue evidence="4">Leaf</tissue>
    </source>
</reference>
<accession>A0A6P8E0Z5</accession>
<dbReference type="PANTHER" id="PTHR35046:SF18">
    <property type="entry name" value="RNA-DIRECTED DNA POLYMERASE"/>
    <property type="match status" value="1"/>
</dbReference>